<feature type="transmembrane region" description="Helical" evidence="6">
    <location>
        <begin position="9"/>
        <end position="31"/>
    </location>
</feature>
<evidence type="ECO:0000256" key="5">
    <source>
        <dbReference type="ARBA" id="ARBA00023136"/>
    </source>
</evidence>
<keyword evidence="3 6" id="KW-0812">Transmembrane</keyword>
<evidence type="ECO:0000313" key="8">
    <source>
        <dbReference type="Proteomes" id="UP000051984"/>
    </source>
</evidence>
<comment type="caution">
    <text evidence="7">The sequence shown here is derived from an EMBL/GenBank/DDBJ whole genome shotgun (WGS) entry which is preliminary data.</text>
</comment>
<keyword evidence="5 6" id="KW-0472">Membrane</keyword>
<dbReference type="InterPro" id="IPR043428">
    <property type="entry name" value="LivM-like"/>
</dbReference>
<dbReference type="GO" id="GO:0005886">
    <property type="term" value="C:plasma membrane"/>
    <property type="evidence" value="ECO:0007669"/>
    <property type="project" value="UniProtKB-SubCell"/>
</dbReference>
<evidence type="ECO:0000256" key="3">
    <source>
        <dbReference type="ARBA" id="ARBA00022692"/>
    </source>
</evidence>
<evidence type="ECO:0000256" key="2">
    <source>
        <dbReference type="ARBA" id="ARBA00022475"/>
    </source>
</evidence>
<dbReference type="InterPro" id="IPR001851">
    <property type="entry name" value="ABC_transp_permease"/>
</dbReference>
<dbReference type="GO" id="GO:0015658">
    <property type="term" value="F:branched-chain amino acid transmembrane transporter activity"/>
    <property type="evidence" value="ECO:0007669"/>
    <property type="project" value="InterPro"/>
</dbReference>
<proteinExistence type="predicted"/>
<dbReference type="EMBL" id="AZCT01000007">
    <property type="protein sequence ID" value="KRK12389.1"/>
    <property type="molecule type" value="Genomic_DNA"/>
</dbReference>
<name>A0A0R1ESV8_LACZE</name>
<evidence type="ECO:0000256" key="6">
    <source>
        <dbReference type="SAM" id="Phobius"/>
    </source>
</evidence>
<feature type="transmembrane region" description="Helical" evidence="6">
    <location>
        <begin position="241"/>
        <end position="266"/>
    </location>
</feature>
<dbReference type="Pfam" id="PF02653">
    <property type="entry name" value="BPD_transp_2"/>
    <property type="match status" value="1"/>
</dbReference>
<evidence type="ECO:0000313" key="7">
    <source>
        <dbReference type="EMBL" id="KRK12389.1"/>
    </source>
</evidence>
<comment type="subcellular location">
    <subcellularLocation>
        <location evidence="1">Cell membrane</location>
        <topology evidence="1">Multi-pass membrane protein</topology>
    </subcellularLocation>
</comment>
<evidence type="ECO:0000256" key="4">
    <source>
        <dbReference type="ARBA" id="ARBA00022989"/>
    </source>
</evidence>
<keyword evidence="2" id="KW-1003">Cell membrane</keyword>
<dbReference type="eggNOG" id="COG4177">
    <property type="taxonomic scope" value="Bacteria"/>
</dbReference>
<feature type="transmembrane region" description="Helical" evidence="6">
    <location>
        <begin position="37"/>
        <end position="56"/>
    </location>
</feature>
<dbReference type="CDD" id="cd06581">
    <property type="entry name" value="TM_PBP1_LivM_like"/>
    <property type="match status" value="1"/>
</dbReference>
<sequence length="317" mass="33301">MLKNLRSKLIWLAIMVSGFVLINVGELTGVINAFIENALVTVGINIILAVGLNLIIGFSGQFSLGHAGFMAIGAYATAIVTQNMATPLGFYLAMALGMVIAIVAALIVGIPTLRLRGDYLAIATMGAAEIIRVVINNLKITNGPAGMFNIPPLASWPTVYVLMCVTTVVIVNFIHSRAGRAVMAIRDDDIAAESIGINPTKWKLAAFVLGAATAAIGGSLHASYLQTIAPGDFGIMNSISLLIIVVLGGVGSMTGTFVAAIVLGIIDTALQNFGTLRMVIYALALILLMVFKPSGLLGHYELSFGRKRRARKEAASS</sequence>
<dbReference type="Proteomes" id="UP000051984">
    <property type="component" value="Unassembled WGS sequence"/>
</dbReference>
<accession>A0A0R1ESV8</accession>
<dbReference type="PANTHER" id="PTHR30482:SF10">
    <property type="entry name" value="HIGH-AFFINITY BRANCHED-CHAIN AMINO ACID TRANSPORT PROTEIN BRAE"/>
    <property type="match status" value="1"/>
</dbReference>
<dbReference type="PATRIC" id="fig|1423816.3.peg.2846"/>
<feature type="transmembrane region" description="Helical" evidence="6">
    <location>
        <begin position="63"/>
        <end position="82"/>
    </location>
</feature>
<dbReference type="RefSeq" id="WP_010492695.1">
    <property type="nucleotide sequence ID" value="NZ_AZCT01000007.1"/>
</dbReference>
<evidence type="ECO:0000256" key="1">
    <source>
        <dbReference type="ARBA" id="ARBA00004651"/>
    </source>
</evidence>
<feature type="transmembrane region" description="Helical" evidence="6">
    <location>
        <begin position="88"/>
        <end position="110"/>
    </location>
</feature>
<protein>
    <submittedName>
        <fullName evidence="7">Branched-chain amino acid ABC transporter permease</fullName>
    </submittedName>
</protein>
<feature type="transmembrane region" description="Helical" evidence="6">
    <location>
        <begin position="278"/>
        <end position="302"/>
    </location>
</feature>
<organism evidence="7 8">
    <name type="scientific">Lacticaseibacillus zeae DSM 20178 = KCTC 3804</name>
    <dbReference type="NCBI Taxonomy" id="1423816"/>
    <lineage>
        <taxon>Bacteria</taxon>
        <taxon>Bacillati</taxon>
        <taxon>Bacillota</taxon>
        <taxon>Bacilli</taxon>
        <taxon>Lactobacillales</taxon>
        <taxon>Lactobacillaceae</taxon>
        <taxon>Lacticaseibacillus</taxon>
    </lineage>
</organism>
<dbReference type="AlphaFoldDB" id="A0A0R1ESV8"/>
<dbReference type="PANTHER" id="PTHR30482">
    <property type="entry name" value="HIGH-AFFINITY BRANCHED-CHAIN AMINO ACID TRANSPORT SYSTEM PERMEASE"/>
    <property type="match status" value="1"/>
</dbReference>
<feature type="transmembrane region" description="Helical" evidence="6">
    <location>
        <begin position="155"/>
        <end position="174"/>
    </location>
</feature>
<gene>
    <name evidence="7" type="ORF">FD51_GL002736</name>
</gene>
<reference evidence="7 8" key="1">
    <citation type="journal article" date="2015" name="Genome Announc.">
        <title>Expanding the biotechnology potential of lactobacilli through comparative genomics of 213 strains and associated genera.</title>
        <authorList>
            <person name="Sun Z."/>
            <person name="Harris H.M."/>
            <person name="McCann A."/>
            <person name="Guo C."/>
            <person name="Argimon S."/>
            <person name="Zhang W."/>
            <person name="Yang X."/>
            <person name="Jeffery I.B."/>
            <person name="Cooney J.C."/>
            <person name="Kagawa T.F."/>
            <person name="Liu W."/>
            <person name="Song Y."/>
            <person name="Salvetti E."/>
            <person name="Wrobel A."/>
            <person name="Rasinkangas P."/>
            <person name="Parkhill J."/>
            <person name="Rea M.C."/>
            <person name="O'Sullivan O."/>
            <person name="Ritari J."/>
            <person name="Douillard F.P."/>
            <person name="Paul Ross R."/>
            <person name="Yang R."/>
            <person name="Briner A.E."/>
            <person name="Felis G.E."/>
            <person name="de Vos W.M."/>
            <person name="Barrangou R."/>
            <person name="Klaenhammer T.R."/>
            <person name="Caufield P.W."/>
            <person name="Cui Y."/>
            <person name="Zhang H."/>
            <person name="O'Toole P.W."/>
        </authorList>
    </citation>
    <scope>NUCLEOTIDE SEQUENCE [LARGE SCALE GENOMIC DNA]</scope>
    <source>
        <strain evidence="7 8">DSM 20178</strain>
    </source>
</reference>
<keyword evidence="4 6" id="KW-1133">Transmembrane helix</keyword>